<dbReference type="AlphaFoldDB" id="A0AAV4RUM8"/>
<sequence length="94" mass="10279">MDPPTTCPLGPEIPNDIGGARARSVHLYLKPTDIKNKRKLPLATPPALPSQNWRQFSSGSPVKMELELICRAGAPFSQVVAWTARAICEPKMGR</sequence>
<reference evidence="1 2" key="1">
    <citation type="submission" date="2021-06" db="EMBL/GenBank/DDBJ databases">
        <title>Caerostris darwini draft genome.</title>
        <authorList>
            <person name="Kono N."/>
            <person name="Arakawa K."/>
        </authorList>
    </citation>
    <scope>NUCLEOTIDE SEQUENCE [LARGE SCALE GENOMIC DNA]</scope>
</reference>
<gene>
    <name evidence="1" type="ORF">CDAR_300591</name>
</gene>
<dbReference type="Proteomes" id="UP001054837">
    <property type="component" value="Unassembled WGS sequence"/>
</dbReference>
<dbReference type="EMBL" id="BPLQ01006642">
    <property type="protein sequence ID" value="GIY24167.1"/>
    <property type="molecule type" value="Genomic_DNA"/>
</dbReference>
<evidence type="ECO:0000313" key="1">
    <source>
        <dbReference type="EMBL" id="GIY24167.1"/>
    </source>
</evidence>
<organism evidence="1 2">
    <name type="scientific">Caerostris darwini</name>
    <dbReference type="NCBI Taxonomy" id="1538125"/>
    <lineage>
        <taxon>Eukaryota</taxon>
        <taxon>Metazoa</taxon>
        <taxon>Ecdysozoa</taxon>
        <taxon>Arthropoda</taxon>
        <taxon>Chelicerata</taxon>
        <taxon>Arachnida</taxon>
        <taxon>Araneae</taxon>
        <taxon>Araneomorphae</taxon>
        <taxon>Entelegynae</taxon>
        <taxon>Araneoidea</taxon>
        <taxon>Araneidae</taxon>
        <taxon>Caerostris</taxon>
    </lineage>
</organism>
<comment type="caution">
    <text evidence="1">The sequence shown here is derived from an EMBL/GenBank/DDBJ whole genome shotgun (WGS) entry which is preliminary data.</text>
</comment>
<keyword evidence="2" id="KW-1185">Reference proteome</keyword>
<name>A0AAV4RUM8_9ARAC</name>
<proteinExistence type="predicted"/>
<accession>A0AAV4RUM8</accession>
<protein>
    <submittedName>
        <fullName evidence="1">Uncharacterized protein</fullName>
    </submittedName>
</protein>
<evidence type="ECO:0000313" key="2">
    <source>
        <dbReference type="Proteomes" id="UP001054837"/>
    </source>
</evidence>